<dbReference type="EMBL" id="CP065050">
    <property type="protein sequence ID" value="QPI61010.1"/>
    <property type="molecule type" value="Genomic_DNA"/>
</dbReference>
<dbReference type="InterPro" id="IPR034660">
    <property type="entry name" value="DinB/YfiT-like"/>
</dbReference>
<sequence>MRGWPAGGCPCHHRSVTDDQRIPPSKVADDRASLTSFLDYQRATLAMKCRGLTGEQLKQRAIPTSRLTLLGLVRHAASIERSWFRFALNAEDIKSLWPGQVDGAAAEFHVEDADVDEAFEVWREECVRARAVASSFASLDDTVNCGGVSISLRYVLTHMIEEYARHNGHADLLREAIDGAVGE</sequence>
<evidence type="ECO:0000313" key="1">
    <source>
        <dbReference type="EMBL" id="QPI61010.1"/>
    </source>
</evidence>
<gene>
    <name evidence="1" type="ORF">I1A49_44335</name>
</gene>
<organism evidence="1 2">
    <name type="scientific">Streptomyces malaysiensis</name>
    <dbReference type="NCBI Taxonomy" id="92644"/>
    <lineage>
        <taxon>Bacteria</taxon>
        <taxon>Bacillati</taxon>
        <taxon>Actinomycetota</taxon>
        <taxon>Actinomycetes</taxon>
        <taxon>Kitasatosporales</taxon>
        <taxon>Streptomycetaceae</taxon>
        <taxon>Streptomyces</taxon>
        <taxon>Streptomyces violaceusniger group</taxon>
    </lineage>
</organism>
<keyword evidence="2" id="KW-1185">Reference proteome</keyword>
<dbReference type="SUPFAM" id="SSF109854">
    <property type="entry name" value="DinB/YfiT-like putative metalloenzymes"/>
    <property type="match status" value="1"/>
</dbReference>
<dbReference type="Gene3D" id="1.20.120.450">
    <property type="entry name" value="dinb family like domain"/>
    <property type="match status" value="1"/>
</dbReference>
<proteinExistence type="predicted"/>
<evidence type="ECO:0000313" key="2">
    <source>
        <dbReference type="Proteomes" id="UP000663421"/>
    </source>
</evidence>
<accession>A0ABX6WK61</accession>
<reference evidence="1 2" key="1">
    <citation type="submission" date="2020-11" db="EMBL/GenBank/DDBJ databases">
        <title>Complete genome sequence unveiled secondary metabolic potentials in Streptomyces solisilvae HNM0141.</title>
        <authorList>
            <person name="Huang X."/>
        </authorList>
    </citation>
    <scope>NUCLEOTIDE SEQUENCE [LARGE SCALE GENOMIC DNA]</scope>
    <source>
        <strain evidence="1 2">HNM0141</strain>
    </source>
</reference>
<dbReference type="InterPro" id="IPR007061">
    <property type="entry name" value="MST-like"/>
</dbReference>
<name>A0ABX6WK61_STRMQ</name>
<protein>
    <submittedName>
        <fullName evidence="1">DinB family protein</fullName>
    </submittedName>
</protein>
<dbReference type="Proteomes" id="UP000663421">
    <property type="component" value="Chromosome"/>
</dbReference>
<dbReference type="Pfam" id="PF04978">
    <property type="entry name" value="MST"/>
    <property type="match status" value="1"/>
</dbReference>